<dbReference type="AlphaFoldDB" id="A0AAI8BFN6"/>
<dbReference type="Proteomes" id="UP000031874">
    <property type="component" value="Chromosome"/>
</dbReference>
<keyword evidence="1" id="KW-1133">Transmembrane helix</keyword>
<dbReference type="InterPro" id="IPR025966">
    <property type="entry name" value="OppC_N"/>
</dbReference>
<evidence type="ECO:0000313" key="3">
    <source>
        <dbReference type="EMBL" id="AJI58209.1"/>
    </source>
</evidence>
<proteinExistence type="predicted"/>
<keyword evidence="1" id="KW-0472">Membrane</keyword>
<evidence type="ECO:0000313" key="4">
    <source>
        <dbReference type="Proteomes" id="UP000031874"/>
    </source>
</evidence>
<accession>A0AAI8BFN6</accession>
<feature type="transmembrane region" description="Helical" evidence="1">
    <location>
        <begin position="21"/>
        <end position="43"/>
    </location>
</feature>
<evidence type="ECO:0000259" key="2">
    <source>
        <dbReference type="Pfam" id="PF12911"/>
    </source>
</evidence>
<reference evidence="3 4" key="1">
    <citation type="journal article" date="2015" name="Genome Announc.">
        <title>Genome sequencing of 18 francisella strains to aid in assay development and testing.</title>
        <authorList>
            <person name="Johnson S.L."/>
            <person name="Daligault H.E."/>
            <person name="Davenport K.W."/>
            <person name="Coyne S.R."/>
            <person name="Frey K.G."/>
            <person name="Koroleva G.I."/>
            <person name="Broomall S.M."/>
            <person name="Bishop-Lilly K.A."/>
            <person name="Bruce D.C."/>
            <person name="Chertkov O."/>
            <person name="Freitas T."/>
            <person name="Jaissle J."/>
            <person name="Ladner J.T."/>
            <person name="Rosenzweig C.N."/>
            <person name="Gibbons H.S."/>
            <person name="Palacios G.F."/>
            <person name="Redden C.L."/>
            <person name="Xu Y."/>
            <person name="Minogue T.D."/>
            <person name="Chain P.S."/>
        </authorList>
    </citation>
    <scope>NUCLEOTIDE SEQUENCE [LARGE SCALE GENOMIC DNA]</scope>
    <source>
        <strain evidence="3 4">LVS</strain>
    </source>
</reference>
<organism evidence="3 4">
    <name type="scientific">Francisella tularensis subsp. holarctica (strain LVS)</name>
    <dbReference type="NCBI Taxonomy" id="376619"/>
    <lineage>
        <taxon>Bacteria</taxon>
        <taxon>Pseudomonadati</taxon>
        <taxon>Pseudomonadota</taxon>
        <taxon>Gammaproteobacteria</taxon>
        <taxon>Thiotrichales</taxon>
        <taxon>Francisellaceae</taxon>
        <taxon>Francisella</taxon>
    </lineage>
</organism>
<dbReference type="EMBL" id="CP009694">
    <property type="protein sequence ID" value="AJI58209.1"/>
    <property type="molecule type" value="Genomic_DNA"/>
</dbReference>
<feature type="domain" description="Oligopeptide transport permease C-like N-terminal" evidence="2">
    <location>
        <begin position="7"/>
        <end position="48"/>
    </location>
</feature>
<dbReference type="GO" id="GO:0005886">
    <property type="term" value="C:plasma membrane"/>
    <property type="evidence" value="ECO:0007669"/>
    <property type="project" value="UniProtKB-SubCell"/>
</dbReference>
<sequence length="96" mass="10979">MANKKQSLFQDAFIRFKKDKVAVFSLFVIVTILVACFVVPWFYPDNYFSHIDLYSKLRHHLLSISLALMLIGRDVFVRVLVGGQISFEVAIVATIV</sequence>
<dbReference type="Pfam" id="PF12911">
    <property type="entry name" value="OppC_N"/>
    <property type="match status" value="1"/>
</dbReference>
<protein>
    <recommendedName>
        <fullName evidence="2">Oligopeptide transport permease C-like N-terminal domain-containing protein</fullName>
    </recommendedName>
</protein>
<keyword evidence="1" id="KW-0812">Transmembrane</keyword>
<dbReference type="RefSeq" id="WP_223299148.1">
    <property type="nucleotide sequence ID" value="NC_007880.1"/>
</dbReference>
<name>A0AAI8BFN6_FRATH</name>
<gene>
    <name evidence="3" type="ORF">AW21_467</name>
</gene>
<evidence type="ECO:0000256" key="1">
    <source>
        <dbReference type="SAM" id="Phobius"/>
    </source>
</evidence>